<comment type="caution">
    <text evidence="2">The sequence shown here is derived from an EMBL/GenBank/DDBJ whole genome shotgun (WGS) entry which is preliminary data.</text>
</comment>
<evidence type="ECO:0000313" key="2">
    <source>
        <dbReference type="EMBL" id="CCF83727.1"/>
    </source>
</evidence>
<dbReference type="Gene3D" id="1.20.120.680">
    <property type="entry name" value="Formiminotetrahydrofolate cyclodeaminase monomer, up-and-down helical bundle"/>
    <property type="match status" value="1"/>
</dbReference>
<evidence type="ECO:0000259" key="1">
    <source>
        <dbReference type="Pfam" id="PF04961"/>
    </source>
</evidence>
<proteinExistence type="predicted"/>
<dbReference type="SUPFAM" id="SSF101262">
    <property type="entry name" value="Methenyltetrahydrofolate cyclohydrolase-like"/>
    <property type="match status" value="1"/>
</dbReference>
<dbReference type="InterPro" id="IPR007044">
    <property type="entry name" value="Cyclodeamin/CycHdrlase"/>
</dbReference>
<dbReference type="AlphaFoldDB" id="I4EGB5"/>
<feature type="domain" description="Cyclodeaminase/cyclohydrolase" evidence="1">
    <location>
        <begin position="2"/>
        <end position="163"/>
    </location>
</feature>
<dbReference type="EMBL" id="CAGS01000188">
    <property type="protein sequence ID" value="CCF83727.1"/>
    <property type="molecule type" value="Genomic_DNA"/>
</dbReference>
<gene>
    <name evidence="2" type="ORF">NITHO_2680001</name>
</gene>
<dbReference type="Pfam" id="PF04961">
    <property type="entry name" value="FTCD_C"/>
    <property type="match status" value="1"/>
</dbReference>
<sequence length="188" mass="19730">MAGITLAGAAASAELVIRLAIRRKANVAHRAEIEEILQGIVDLRPRFLAGADEDLDALTRLLAAQRAVKQAATPEERDQARDHLHQVTVQAAEIPIALASSALTLLRLVERALPFATRFTISDLGVAAALANGAISAALLTSDINIALLDESPTAQELRSAADAIRTAAPPLAAMIVERAHARISGTS</sequence>
<name>I4EGB5_9BACT</name>
<keyword evidence="2" id="KW-0808">Transferase</keyword>
<keyword evidence="3" id="KW-1185">Reference proteome</keyword>
<dbReference type="Proteomes" id="UP000004221">
    <property type="component" value="Unassembled WGS sequence"/>
</dbReference>
<dbReference type="GO" id="GO:0016740">
    <property type="term" value="F:transferase activity"/>
    <property type="evidence" value="ECO:0007669"/>
    <property type="project" value="UniProtKB-KW"/>
</dbReference>
<accession>I4EGB5</accession>
<protein>
    <submittedName>
        <fullName evidence="2">Putative Formiminotransferase-cyclodeaminase (Fragment, part 2)</fullName>
        <ecNumber evidence="2">4.3.1.4</ecNumber>
    </submittedName>
</protein>
<organism evidence="2 3">
    <name type="scientific">Nitrolancea hollandica Lb</name>
    <dbReference type="NCBI Taxonomy" id="1129897"/>
    <lineage>
        <taxon>Bacteria</taxon>
        <taxon>Pseudomonadati</taxon>
        <taxon>Thermomicrobiota</taxon>
        <taxon>Thermomicrobia</taxon>
        <taxon>Sphaerobacterales</taxon>
        <taxon>Sphaerobacterineae</taxon>
        <taxon>Sphaerobacteraceae</taxon>
        <taxon>Nitrolancea</taxon>
    </lineage>
</organism>
<dbReference type="GO" id="GO:0030412">
    <property type="term" value="F:formimidoyltetrahydrofolate cyclodeaminase activity"/>
    <property type="evidence" value="ECO:0007669"/>
    <property type="project" value="UniProtKB-EC"/>
</dbReference>
<dbReference type="EC" id="4.3.1.4" evidence="2"/>
<reference evidence="2 3" key="1">
    <citation type="journal article" date="2012" name="ISME J.">
        <title>Nitrification expanded: discovery, physiology and genomics of a nitrite-oxidizing bacterium from the phylum Chloroflexi.</title>
        <authorList>
            <person name="Sorokin D.Y."/>
            <person name="Lucker S."/>
            <person name="Vejmelkova D."/>
            <person name="Kostrikina N.A."/>
            <person name="Kleerebezem R."/>
            <person name="Rijpstra W.I."/>
            <person name="Damste J.S."/>
            <person name="Le Paslier D."/>
            <person name="Muyzer G."/>
            <person name="Wagner M."/>
            <person name="van Loosdrecht M.C."/>
            <person name="Daims H."/>
        </authorList>
    </citation>
    <scope>NUCLEOTIDE SEQUENCE [LARGE SCALE GENOMIC DNA]</scope>
    <source>
        <strain evidence="3">none</strain>
    </source>
</reference>
<evidence type="ECO:0000313" key="3">
    <source>
        <dbReference type="Proteomes" id="UP000004221"/>
    </source>
</evidence>
<dbReference type="InterPro" id="IPR036178">
    <property type="entry name" value="Formintransfe-cycloase-like_sf"/>
</dbReference>
<keyword evidence="2" id="KW-0456">Lyase</keyword>